<dbReference type="OMA" id="TQNNKCK"/>
<dbReference type="SUPFAM" id="SSF47459">
    <property type="entry name" value="HLH, helix-loop-helix DNA-binding domain"/>
    <property type="match status" value="1"/>
</dbReference>
<dbReference type="KEGG" id="dpte:113799698"/>
<dbReference type="SMART" id="SM00353">
    <property type="entry name" value="HLH"/>
    <property type="match status" value="1"/>
</dbReference>
<evidence type="ECO:0000259" key="6">
    <source>
        <dbReference type="PROSITE" id="PS50888"/>
    </source>
</evidence>
<accession>A0A6P6YLW3</accession>
<feature type="domain" description="BHLH" evidence="6">
    <location>
        <begin position="95"/>
        <end position="153"/>
    </location>
</feature>
<reference evidence="8" key="1">
    <citation type="submission" date="2025-08" db="UniProtKB">
        <authorList>
            <consortium name="RefSeq"/>
        </authorList>
    </citation>
    <scope>IDENTIFICATION</scope>
    <source>
        <strain evidence="8">Airmid</strain>
    </source>
</reference>
<dbReference type="InterPro" id="IPR036638">
    <property type="entry name" value="HLH_DNA-bd_sf"/>
</dbReference>
<keyword evidence="4" id="KW-0539">Nucleus</keyword>
<feature type="region of interest" description="Disordered" evidence="5">
    <location>
        <begin position="280"/>
        <end position="323"/>
    </location>
</feature>
<comment type="subcellular location">
    <subcellularLocation>
        <location evidence="1">Nucleus</location>
    </subcellularLocation>
</comment>
<dbReference type="InterPro" id="IPR011598">
    <property type="entry name" value="bHLH_dom"/>
</dbReference>
<evidence type="ECO:0000256" key="1">
    <source>
        <dbReference type="ARBA" id="ARBA00004123"/>
    </source>
</evidence>
<dbReference type="CDD" id="cd11410">
    <property type="entry name" value="bHLH_O_HES"/>
    <property type="match status" value="1"/>
</dbReference>
<dbReference type="Proteomes" id="UP000515146">
    <property type="component" value="Unplaced"/>
</dbReference>
<dbReference type="RefSeq" id="XP_027206185.1">
    <property type="nucleotide sequence ID" value="XM_027350384.1"/>
</dbReference>
<evidence type="ECO:0000256" key="3">
    <source>
        <dbReference type="ARBA" id="ARBA00023163"/>
    </source>
</evidence>
<feature type="compositionally biased region" description="Acidic residues" evidence="5">
    <location>
        <begin position="283"/>
        <end position="314"/>
    </location>
</feature>
<keyword evidence="2" id="KW-0805">Transcription regulation</keyword>
<dbReference type="Pfam" id="PF00010">
    <property type="entry name" value="HLH"/>
    <property type="match status" value="1"/>
</dbReference>
<feature type="compositionally biased region" description="Polar residues" evidence="5">
    <location>
        <begin position="221"/>
        <end position="244"/>
    </location>
</feature>
<dbReference type="OrthoDB" id="6085656at2759"/>
<dbReference type="AlphaFoldDB" id="A0A6P6YLW3"/>
<feature type="region of interest" description="Disordered" evidence="5">
    <location>
        <begin position="215"/>
        <end position="253"/>
    </location>
</feature>
<keyword evidence="3" id="KW-0804">Transcription</keyword>
<dbReference type="InParanoid" id="A0A6P6YLW3"/>
<evidence type="ECO:0000256" key="5">
    <source>
        <dbReference type="SAM" id="MobiDB-lite"/>
    </source>
</evidence>
<organism evidence="7 8">
    <name type="scientific">Dermatophagoides pteronyssinus</name>
    <name type="common">European house dust mite</name>
    <dbReference type="NCBI Taxonomy" id="6956"/>
    <lineage>
        <taxon>Eukaryota</taxon>
        <taxon>Metazoa</taxon>
        <taxon>Ecdysozoa</taxon>
        <taxon>Arthropoda</taxon>
        <taxon>Chelicerata</taxon>
        <taxon>Arachnida</taxon>
        <taxon>Acari</taxon>
        <taxon>Acariformes</taxon>
        <taxon>Sarcoptiformes</taxon>
        <taxon>Astigmata</taxon>
        <taxon>Psoroptidia</taxon>
        <taxon>Analgoidea</taxon>
        <taxon>Pyroglyphidae</taxon>
        <taxon>Dermatophagoidinae</taxon>
        <taxon>Dermatophagoides</taxon>
    </lineage>
</organism>
<dbReference type="PROSITE" id="PS50888">
    <property type="entry name" value="BHLH"/>
    <property type="match status" value="1"/>
</dbReference>
<gene>
    <name evidence="8" type="primary">LOC113799698</name>
</gene>
<evidence type="ECO:0000313" key="8">
    <source>
        <dbReference type="RefSeq" id="XP_027206185.1"/>
    </source>
</evidence>
<dbReference type="Gene3D" id="4.10.280.10">
    <property type="entry name" value="Helix-loop-helix DNA-binding domain"/>
    <property type="match status" value="1"/>
</dbReference>
<feature type="region of interest" description="Disordered" evidence="5">
    <location>
        <begin position="338"/>
        <end position="357"/>
    </location>
</feature>
<evidence type="ECO:0000313" key="7">
    <source>
        <dbReference type="Proteomes" id="UP000515146"/>
    </source>
</evidence>
<dbReference type="PANTHER" id="PTHR10985">
    <property type="entry name" value="BASIC HELIX-LOOP-HELIX TRANSCRIPTION FACTOR, HES-RELATED"/>
    <property type="match status" value="1"/>
</dbReference>
<proteinExistence type="predicted"/>
<protein>
    <submittedName>
        <fullName evidence="8">Enhancer of split m3 protein-like</fullName>
    </submittedName>
</protein>
<name>A0A6P6YLW3_DERPT</name>
<evidence type="ECO:0000256" key="2">
    <source>
        <dbReference type="ARBA" id="ARBA00023015"/>
    </source>
</evidence>
<sequence length="357" mass="41478">MTKIAYIRATNRQYQQQQQQQQQSISMNQSILKPTIPSMMQQPRPSFPNPQTTRMIMMNNQNNPLPPRPMIMTPTTRFNSNPNILLGLDQQQQNGQRISKPLMEKRRRARINQCLTQLKLIVVDSAGQYTQNNKCKLEKADILELTVNYVKKLHQEHQQQQQEKSTKINDNDYLSGYSECVRQICEYLTKNQTQISYDTLKDFLQQSLSITYQQHKHHDQQTATTFVTPPSPAPSSESNHGCSPTTAAAATTTRIKIESNSESIKSSSIITNNCRKRKRINESDTDDNNTDNDEDYYYDYDDDDVIDDNDDDDFGYGSDHQQQENYPLNLKIVKLDNPQPKQQHGYFDDNDDVWRPW</sequence>
<dbReference type="GO" id="GO:0005634">
    <property type="term" value="C:nucleus"/>
    <property type="evidence" value="ECO:0007669"/>
    <property type="project" value="UniProtKB-SubCell"/>
</dbReference>
<evidence type="ECO:0000256" key="4">
    <source>
        <dbReference type="ARBA" id="ARBA00023242"/>
    </source>
</evidence>
<keyword evidence="7" id="KW-1185">Reference proteome</keyword>
<dbReference type="InterPro" id="IPR050370">
    <property type="entry name" value="HES_HEY"/>
</dbReference>
<dbReference type="GO" id="GO:0046983">
    <property type="term" value="F:protein dimerization activity"/>
    <property type="evidence" value="ECO:0007669"/>
    <property type="project" value="InterPro"/>
</dbReference>